<dbReference type="EMBL" id="JAZDQQ010000004">
    <property type="protein sequence ID" value="MEE1879833.1"/>
    <property type="molecule type" value="Genomic_DNA"/>
</dbReference>
<dbReference type="EMBL" id="CP083803">
    <property type="protein sequence ID" value="UXZ43140.1"/>
    <property type="molecule type" value="Genomic_DNA"/>
</dbReference>
<evidence type="ECO:0000313" key="4">
    <source>
        <dbReference type="EMBL" id="UXZ43140.1"/>
    </source>
</evidence>
<accession>A0A1H9KWD6</accession>
<dbReference type="Gene3D" id="1.10.287.1700">
    <property type="match status" value="1"/>
</dbReference>
<dbReference type="Proteomes" id="UP001329505">
    <property type="component" value="Unassembled WGS sequence"/>
</dbReference>
<reference evidence="3 5" key="1">
    <citation type="submission" date="2016-10" db="EMBL/GenBank/DDBJ databases">
        <authorList>
            <person name="de Groot N.N."/>
        </authorList>
    </citation>
    <scope>NUCLEOTIDE SEQUENCE [LARGE SCALE GENOMIC DNA]</scope>
    <source>
        <strain evidence="3 5">LMG 27941</strain>
    </source>
</reference>
<reference evidence="2 6" key="3">
    <citation type="submission" date="2024-01" db="EMBL/GenBank/DDBJ databases">
        <title>Unpublished Manusciprt.</title>
        <authorList>
            <person name="Duman M."/>
            <person name="Valdes E.G."/>
            <person name="Ajmi N."/>
            <person name="Altun S."/>
            <person name="Saticioglu I.B."/>
        </authorList>
    </citation>
    <scope>NUCLEOTIDE SEQUENCE [LARGE SCALE GENOMIC DNA]</scope>
    <source>
        <strain evidence="2 6">139P</strain>
    </source>
</reference>
<protein>
    <submittedName>
        <fullName evidence="3 4">Type III secretion protein</fullName>
    </submittedName>
    <submittedName>
        <fullName evidence="2">YscO family type III secretion system apparatus protein</fullName>
    </submittedName>
</protein>
<evidence type="ECO:0000313" key="2">
    <source>
        <dbReference type="EMBL" id="MEE1879833.1"/>
    </source>
</evidence>
<dbReference type="Proteomes" id="UP001209279">
    <property type="component" value="Chromosome"/>
</dbReference>
<evidence type="ECO:0000313" key="6">
    <source>
        <dbReference type="Proteomes" id="UP001329505"/>
    </source>
</evidence>
<feature type="coiled-coil region" evidence="1">
    <location>
        <begin position="98"/>
        <end position="146"/>
    </location>
</feature>
<dbReference type="Proteomes" id="UP000199221">
    <property type="component" value="Unassembled WGS sequence"/>
</dbReference>
<organism evidence="3 5">
    <name type="scientific">Pseudomonas soli</name>
    <dbReference type="NCBI Taxonomy" id="1306993"/>
    <lineage>
        <taxon>Bacteria</taxon>
        <taxon>Pseudomonadati</taxon>
        <taxon>Pseudomonadota</taxon>
        <taxon>Gammaproteobacteria</taxon>
        <taxon>Pseudomonadales</taxon>
        <taxon>Pseudomonadaceae</taxon>
        <taxon>Pseudomonas</taxon>
    </lineage>
</organism>
<evidence type="ECO:0000313" key="3">
    <source>
        <dbReference type="EMBL" id="SER03531.1"/>
    </source>
</evidence>
<dbReference type="InterPro" id="IPR009929">
    <property type="entry name" value="T3SS_YscO"/>
</dbReference>
<name>A0A1H9KWD6_9PSED</name>
<reference evidence="4" key="2">
    <citation type="submission" date="2021-08" db="EMBL/GenBank/DDBJ databases">
        <authorList>
            <person name="Yaryura P.M."/>
            <person name="Bianco M.I."/>
            <person name="Morais C."/>
            <person name="Setubal J.C."/>
        </authorList>
    </citation>
    <scope>NUCLEOTIDE SEQUENCE</scope>
    <source>
        <strain evidence="4">AP1</strain>
    </source>
</reference>
<keyword evidence="6" id="KW-1185">Reference proteome</keyword>
<dbReference type="InterPro" id="IPR053716">
    <property type="entry name" value="Flag_assembly_chemotaxis_eff"/>
</dbReference>
<dbReference type="RefSeq" id="WP_023629667.1">
    <property type="nucleotide sequence ID" value="NZ_CATKPM010000070.1"/>
</dbReference>
<evidence type="ECO:0000256" key="1">
    <source>
        <dbReference type="SAM" id="Coils"/>
    </source>
</evidence>
<evidence type="ECO:0000313" key="5">
    <source>
        <dbReference type="Proteomes" id="UP000199221"/>
    </source>
</evidence>
<dbReference type="Pfam" id="PF07321">
    <property type="entry name" value="YscO"/>
    <property type="match status" value="1"/>
</dbReference>
<dbReference type="EMBL" id="FOEQ01000005">
    <property type="protein sequence ID" value="SER03531.1"/>
    <property type="molecule type" value="Genomic_DNA"/>
</dbReference>
<proteinExistence type="predicted"/>
<dbReference type="AlphaFoldDB" id="A0A1H9KWD6"/>
<gene>
    <name evidence="4" type="ORF">K7K07_13740</name>
    <name evidence="3" type="ORF">SAMN05216230_105122</name>
    <name evidence="2" type="ORF">V0R55_06640</name>
</gene>
<keyword evidence="1" id="KW-0175">Coiled coil</keyword>
<sequence>MPLTALAHIKQRRLQRAEREARSQLAFLQKAEKAKAQSVESYLAFQRGSREEQQRLFAAHVGQLIDCRALEHWRRQVSLLGEREASLHGQVVACEEALARQHTAHQQAQAQLAQTRQKRDSFVQLRDEAHQRAARLAECRQELELEEHRLHGGLQP</sequence>